<dbReference type="OrthoDB" id="2690199at2"/>
<dbReference type="InterPro" id="IPR005081">
    <property type="entry name" value="SpoIIGA"/>
</dbReference>
<dbReference type="GO" id="GO:0004190">
    <property type="term" value="F:aspartic-type endopeptidase activity"/>
    <property type="evidence" value="ECO:0007669"/>
    <property type="project" value="UniProtKB-KW"/>
</dbReference>
<feature type="transmembrane region" description="Helical" evidence="3">
    <location>
        <begin position="6"/>
        <end position="27"/>
    </location>
</feature>
<sequence length="302" mass="34635">MNLYLDLIWLLNFLIDLMLLILTSVVMKKKTSKKRFIFGALFASCFVFFMFIPEAAFMVHPVNKALYSVLIILITFSFEQIRSFFQALLMFYFVNFAIGGGLIGIHYYFNLDHSFLQGTFATNGFAFGSPVSWGFIVVGFPVLYFYTKKRFEVVEEVKIRFSEIMKVNVKVAGIALELTGFVDSGNRLTDPFSKKPVMIIDMTKVKNQFPEDIVNLTKQKPDNITQSFDQLSWNVSIVPFRTVGSELEFLWTIKPDEVTVEEQGIAYSCPRTLLGLSYRSLGENGDYDCLLHPAMIQHRKEI</sequence>
<feature type="transmembrane region" description="Helical" evidence="3">
    <location>
        <begin position="88"/>
        <end position="109"/>
    </location>
</feature>
<organism evidence="4 5">
    <name type="scientific">Salipaludibacillus neizhouensis</name>
    <dbReference type="NCBI Taxonomy" id="885475"/>
    <lineage>
        <taxon>Bacteria</taxon>
        <taxon>Bacillati</taxon>
        <taxon>Bacillota</taxon>
        <taxon>Bacilli</taxon>
        <taxon>Bacillales</taxon>
        <taxon>Bacillaceae</taxon>
    </lineage>
</organism>
<name>A0A3A9KBE3_9BACI</name>
<comment type="subcellular location">
    <subcellularLocation>
        <location evidence="1">Cell membrane</location>
    </subcellularLocation>
</comment>
<feature type="transmembrane region" description="Helical" evidence="3">
    <location>
        <begin position="65"/>
        <end position="81"/>
    </location>
</feature>
<keyword evidence="1" id="KW-0645">Protease</keyword>
<dbReference type="NCBIfam" id="TIGR02854">
    <property type="entry name" value="spore_II_GA"/>
    <property type="match status" value="1"/>
</dbReference>
<dbReference type="EC" id="3.4.23.-" evidence="1"/>
<keyword evidence="1" id="KW-0378">Hydrolase</keyword>
<feature type="transmembrane region" description="Helical" evidence="3">
    <location>
        <begin position="36"/>
        <end position="59"/>
    </location>
</feature>
<gene>
    <name evidence="4" type="primary">spoIIGA</name>
    <name evidence="4" type="ORF">CR203_02440</name>
</gene>
<evidence type="ECO:0000256" key="3">
    <source>
        <dbReference type="SAM" id="Phobius"/>
    </source>
</evidence>
<comment type="caution">
    <text evidence="4">The sequence shown here is derived from an EMBL/GenBank/DDBJ whole genome shotgun (WGS) entry which is preliminary data.</text>
</comment>
<evidence type="ECO:0000256" key="1">
    <source>
        <dbReference type="PIRNR" id="PIRNR018571"/>
    </source>
</evidence>
<keyword evidence="3" id="KW-0812">Transmembrane</keyword>
<dbReference type="Pfam" id="PF03419">
    <property type="entry name" value="Peptidase_U4"/>
    <property type="match status" value="1"/>
</dbReference>
<proteinExistence type="inferred from homology"/>
<comment type="function">
    <text evidence="1">Probable aspartic protease that is responsible for the proteolytic cleavage of the RNA polymerase sigma E factor (SigE/spoIIGB) to yield the active peptide in the mother cell during sporulation. Responds to a signal from the forespore that is triggered by the extracellular signal protein SpoIIR.</text>
</comment>
<dbReference type="AlphaFoldDB" id="A0A3A9KBE3"/>
<evidence type="ECO:0000313" key="4">
    <source>
        <dbReference type="EMBL" id="RKL68918.1"/>
    </source>
</evidence>
<feature type="transmembrane region" description="Helical" evidence="3">
    <location>
        <begin position="124"/>
        <end position="146"/>
    </location>
</feature>
<keyword evidence="1" id="KW-0749">Sporulation</keyword>
<dbReference type="GO" id="GO:0030436">
    <property type="term" value="P:asexual sporulation"/>
    <property type="evidence" value="ECO:0007669"/>
    <property type="project" value="InterPro"/>
</dbReference>
<keyword evidence="1 3" id="KW-0472">Membrane</keyword>
<keyword evidence="1" id="KW-1003">Cell membrane</keyword>
<evidence type="ECO:0000313" key="5">
    <source>
        <dbReference type="Proteomes" id="UP000281498"/>
    </source>
</evidence>
<keyword evidence="3" id="KW-1133">Transmembrane helix</keyword>
<dbReference type="PIRSF" id="PIRSF018571">
    <property type="entry name" value="SpoIIGA"/>
    <property type="match status" value="1"/>
</dbReference>
<accession>A0A3A9KBE3</accession>
<keyword evidence="5" id="KW-1185">Reference proteome</keyword>
<keyword evidence="1" id="KW-0064">Aspartyl protease</keyword>
<dbReference type="RefSeq" id="WP_110936443.1">
    <property type="nucleotide sequence ID" value="NZ_KZ614146.1"/>
</dbReference>
<comment type="subunit">
    <text evidence="1">Self-associates. Interacts with SigE. Interacts with SpoIIR.</text>
</comment>
<feature type="active site" evidence="2">
    <location>
        <position position="183"/>
    </location>
</feature>
<comment type="similarity">
    <text evidence="1">Belongs to the peptidase U4 family.</text>
</comment>
<dbReference type="GO" id="GO:0005886">
    <property type="term" value="C:plasma membrane"/>
    <property type="evidence" value="ECO:0007669"/>
    <property type="project" value="UniProtKB-SubCell"/>
</dbReference>
<protein>
    <recommendedName>
        <fullName evidence="1">Sporulation sigma-E factor-processing peptidase</fullName>
        <ecNumber evidence="1">3.4.23.-</ecNumber>
    </recommendedName>
    <alternativeName>
        <fullName evidence="1">Membrane-associated aspartic protease</fullName>
    </alternativeName>
    <alternativeName>
        <fullName evidence="1">Stage II sporulation protein GA</fullName>
    </alternativeName>
</protein>
<dbReference type="EMBL" id="PDOE01000001">
    <property type="protein sequence ID" value="RKL68918.1"/>
    <property type="molecule type" value="Genomic_DNA"/>
</dbReference>
<dbReference type="GO" id="GO:0030435">
    <property type="term" value="P:sporulation resulting in formation of a cellular spore"/>
    <property type="evidence" value="ECO:0007669"/>
    <property type="project" value="UniProtKB-KW"/>
</dbReference>
<evidence type="ECO:0000256" key="2">
    <source>
        <dbReference type="PIRSR" id="PIRSR018571-1"/>
    </source>
</evidence>
<dbReference type="Proteomes" id="UP000281498">
    <property type="component" value="Unassembled WGS sequence"/>
</dbReference>
<reference evidence="4 5" key="1">
    <citation type="submission" date="2017-10" db="EMBL/GenBank/DDBJ databases">
        <title>Bacillus sp. nov., a halophilic bacterium isolated from a Keqin Lake.</title>
        <authorList>
            <person name="Wang H."/>
        </authorList>
    </citation>
    <scope>NUCLEOTIDE SEQUENCE [LARGE SCALE GENOMIC DNA]</scope>
    <source>
        <strain evidence="4 5">KCTC 13187</strain>
    </source>
</reference>
<dbReference type="GO" id="GO:0006508">
    <property type="term" value="P:proteolysis"/>
    <property type="evidence" value="ECO:0007669"/>
    <property type="project" value="UniProtKB-KW"/>
</dbReference>